<dbReference type="KEGG" id="vg:62679246"/>
<dbReference type="EMBL" id="KY249644">
    <property type="protein sequence ID" value="ARB05694.1"/>
    <property type="molecule type" value="Genomic_DNA"/>
</dbReference>
<protein>
    <submittedName>
        <fullName evidence="1">Minor tail protein</fullName>
    </submittedName>
</protein>
<reference evidence="1" key="1">
    <citation type="submission" date="2016-11" db="EMBL/GenBank/DDBJ databases">
        <title>The complete genome sequence of Cyanosiphovirus S-ESS1.</title>
        <authorList>
            <person name="Han Y."/>
        </authorList>
    </citation>
    <scope>NUCLEOTIDE SEQUENCE [LARGE SCALE GENOMIC DNA]</scope>
</reference>
<evidence type="ECO:0000313" key="1">
    <source>
        <dbReference type="EMBL" id="ARB05694.1"/>
    </source>
</evidence>
<name>A0A1V0DX02_9CAUD</name>
<dbReference type="RefSeq" id="YP_009997101.1">
    <property type="nucleotide sequence ID" value="NC_052968.1"/>
</dbReference>
<accession>A0A1V0DX02</accession>
<proteinExistence type="predicted"/>
<dbReference type="GeneID" id="62679246"/>
<evidence type="ECO:0000313" key="2">
    <source>
        <dbReference type="Proteomes" id="UP000225878"/>
    </source>
</evidence>
<dbReference type="Proteomes" id="UP000225878">
    <property type="component" value="Segment"/>
</dbReference>
<organism evidence="1">
    <name type="scientific">Synechococcus virus S-ESS1</name>
    <dbReference type="NCBI Taxonomy" id="1964565"/>
    <lineage>
        <taxon>Viruses</taxon>
        <taxon>Duplodnaviria</taxon>
        <taxon>Heunggongvirae</taxon>
        <taxon>Uroviricota</taxon>
        <taxon>Caudoviricetes</taxon>
        <taxon>Casjensviridae</taxon>
        <taxon>Sessunavirus</taxon>
        <taxon>Sessunavirus SESS1</taxon>
    </lineage>
</organism>
<keyword evidence="2" id="KW-1185">Reference proteome</keyword>
<sequence>MSRTFQAQRARRTIECSGAGPSSARAIRSRCCPFWKSPIPLDQLPSPVDSGYNTGSWELMIQGFLEDDKANPTDPAHIALADVKKCLALESKKVSGRRAEDGPFGLGDSVLKITIGTGVVRPPDEISAKAYFWLLIVLDIAEDVTEPYAFNSAERSSPWLVTTRSDAVKSTSPASSPALRFPMVSSISGTPRSSL</sequence>